<gene>
    <name evidence="2" type="ORF">SLEP1_g32555</name>
</gene>
<reference evidence="2 3" key="1">
    <citation type="journal article" date="2021" name="Commun. Biol.">
        <title>The genome of Shorea leprosula (Dipterocarpaceae) highlights the ecological relevance of drought in aseasonal tropical rainforests.</title>
        <authorList>
            <person name="Ng K.K.S."/>
            <person name="Kobayashi M.J."/>
            <person name="Fawcett J.A."/>
            <person name="Hatakeyama M."/>
            <person name="Paape T."/>
            <person name="Ng C.H."/>
            <person name="Ang C.C."/>
            <person name="Tnah L.H."/>
            <person name="Lee C.T."/>
            <person name="Nishiyama T."/>
            <person name="Sese J."/>
            <person name="O'Brien M.J."/>
            <person name="Copetti D."/>
            <person name="Mohd Noor M.I."/>
            <person name="Ong R.C."/>
            <person name="Putra M."/>
            <person name="Sireger I.Z."/>
            <person name="Indrioko S."/>
            <person name="Kosugi Y."/>
            <person name="Izuno A."/>
            <person name="Isagi Y."/>
            <person name="Lee S.L."/>
            <person name="Shimizu K.K."/>
        </authorList>
    </citation>
    <scope>NUCLEOTIDE SEQUENCE [LARGE SCALE GENOMIC DNA]</scope>
    <source>
        <strain evidence="2">214</strain>
    </source>
</reference>
<protein>
    <submittedName>
        <fullName evidence="2">Uncharacterized protein</fullName>
    </submittedName>
</protein>
<keyword evidence="3" id="KW-1185">Reference proteome</keyword>
<comment type="caution">
    <text evidence="2">The sequence shown here is derived from an EMBL/GenBank/DDBJ whole genome shotgun (WGS) entry which is preliminary data.</text>
</comment>
<organism evidence="2 3">
    <name type="scientific">Rubroshorea leprosula</name>
    <dbReference type="NCBI Taxonomy" id="152421"/>
    <lineage>
        <taxon>Eukaryota</taxon>
        <taxon>Viridiplantae</taxon>
        <taxon>Streptophyta</taxon>
        <taxon>Embryophyta</taxon>
        <taxon>Tracheophyta</taxon>
        <taxon>Spermatophyta</taxon>
        <taxon>Magnoliopsida</taxon>
        <taxon>eudicotyledons</taxon>
        <taxon>Gunneridae</taxon>
        <taxon>Pentapetalae</taxon>
        <taxon>rosids</taxon>
        <taxon>malvids</taxon>
        <taxon>Malvales</taxon>
        <taxon>Dipterocarpaceae</taxon>
        <taxon>Rubroshorea</taxon>
    </lineage>
</organism>
<evidence type="ECO:0000313" key="3">
    <source>
        <dbReference type="Proteomes" id="UP001054252"/>
    </source>
</evidence>
<name>A0AAV5KDP3_9ROSI</name>
<proteinExistence type="predicted"/>
<accession>A0AAV5KDP3</accession>
<dbReference type="AlphaFoldDB" id="A0AAV5KDP3"/>
<dbReference type="EMBL" id="BPVZ01000061">
    <property type="protein sequence ID" value="GKV22710.1"/>
    <property type="molecule type" value="Genomic_DNA"/>
</dbReference>
<sequence>MVGRTPATDKTMSESAPTELPESKTCIFSKLIVASILQEKKLVK</sequence>
<evidence type="ECO:0000256" key="1">
    <source>
        <dbReference type="SAM" id="MobiDB-lite"/>
    </source>
</evidence>
<dbReference type="Proteomes" id="UP001054252">
    <property type="component" value="Unassembled WGS sequence"/>
</dbReference>
<evidence type="ECO:0000313" key="2">
    <source>
        <dbReference type="EMBL" id="GKV22710.1"/>
    </source>
</evidence>
<feature type="region of interest" description="Disordered" evidence="1">
    <location>
        <begin position="1"/>
        <end position="21"/>
    </location>
</feature>